<comment type="caution">
    <text evidence="3">The sequence shown here is derived from an EMBL/GenBank/DDBJ whole genome shotgun (WGS) entry which is preliminary data.</text>
</comment>
<name>A0A6L9MV83_9ALTE</name>
<feature type="chain" id="PRO_5027070374" evidence="1">
    <location>
        <begin position="29"/>
        <end position="129"/>
    </location>
</feature>
<proteinExistence type="predicted"/>
<evidence type="ECO:0000256" key="1">
    <source>
        <dbReference type="SAM" id="SignalP"/>
    </source>
</evidence>
<protein>
    <submittedName>
        <fullName evidence="3">DUF4168 domain-containing protein</fullName>
    </submittedName>
</protein>
<accession>A0A6L9MV83</accession>
<dbReference type="RefSeq" id="WP_163112004.1">
    <property type="nucleotide sequence ID" value="NZ_JAAAWP010000006.1"/>
</dbReference>
<keyword evidence="4" id="KW-1185">Reference proteome</keyword>
<dbReference type="InterPro" id="IPR025433">
    <property type="entry name" value="DUF4168"/>
</dbReference>
<organism evidence="3 4">
    <name type="scientific">Alteromonas hispanica</name>
    <dbReference type="NCBI Taxonomy" id="315421"/>
    <lineage>
        <taxon>Bacteria</taxon>
        <taxon>Pseudomonadati</taxon>
        <taxon>Pseudomonadota</taxon>
        <taxon>Gammaproteobacteria</taxon>
        <taxon>Alteromonadales</taxon>
        <taxon>Alteromonadaceae</taxon>
        <taxon>Alteromonas/Salinimonas group</taxon>
        <taxon>Alteromonas</taxon>
    </lineage>
</organism>
<gene>
    <name evidence="3" type="ORF">GTW09_11525</name>
</gene>
<feature type="signal peptide" evidence="1">
    <location>
        <begin position="1"/>
        <end position="28"/>
    </location>
</feature>
<evidence type="ECO:0000313" key="3">
    <source>
        <dbReference type="EMBL" id="NDW22154.1"/>
    </source>
</evidence>
<feature type="domain" description="DUF4168" evidence="2">
    <location>
        <begin position="47"/>
        <end position="122"/>
    </location>
</feature>
<keyword evidence="1" id="KW-0732">Signal</keyword>
<dbReference type="Proteomes" id="UP000478837">
    <property type="component" value="Unassembled WGS sequence"/>
</dbReference>
<evidence type="ECO:0000313" key="4">
    <source>
        <dbReference type="Proteomes" id="UP000478837"/>
    </source>
</evidence>
<dbReference type="Pfam" id="PF13767">
    <property type="entry name" value="DUF4168"/>
    <property type="match status" value="1"/>
</dbReference>
<reference evidence="3 4" key="1">
    <citation type="submission" date="2020-01" db="EMBL/GenBank/DDBJ databases">
        <title>Genomes of bacteria type strains.</title>
        <authorList>
            <person name="Chen J."/>
            <person name="Zhu S."/>
            <person name="Yang J."/>
        </authorList>
    </citation>
    <scope>NUCLEOTIDE SEQUENCE [LARGE SCALE GENOMIC DNA]</scope>
    <source>
        <strain evidence="3 4">LMG 22958</strain>
    </source>
</reference>
<sequence length="129" mass="14287">MTKKFVMNNVATAAVALMTLFSANSAIAQTTQDNMPKYEAPAKNYDDKKLLQFTIAMDDIAQLRQKYEDKFNDVENADEAQALQEEAQGEMLNAIEAAGLSATEYTSIAQQAQQDEALRKKILNMSNAD</sequence>
<dbReference type="AlphaFoldDB" id="A0A6L9MV83"/>
<evidence type="ECO:0000259" key="2">
    <source>
        <dbReference type="Pfam" id="PF13767"/>
    </source>
</evidence>
<dbReference type="EMBL" id="JAAAWP010000006">
    <property type="protein sequence ID" value="NDW22154.1"/>
    <property type="molecule type" value="Genomic_DNA"/>
</dbReference>